<evidence type="ECO:0000313" key="3">
    <source>
        <dbReference type="EMBL" id="MFC3574719.1"/>
    </source>
</evidence>
<comment type="caution">
    <text evidence="3">The sequence shown here is derived from an EMBL/GenBank/DDBJ whole genome shotgun (WGS) entry which is preliminary data.</text>
</comment>
<dbReference type="Proteomes" id="UP001595701">
    <property type="component" value="Unassembled WGS sequence"/>
</dbReference>
<dbReference type="RefSeq" id="WP_310769248.1">
    <property type="nucleotide sequence ID" value="NZ_JBHRWR010000009.1"/>
</dbReference>
<name>A0ABV7SCN2_9ACTN</name>
<keyword evidence="4" id="KW-1185">Reference proteome</keyword>
<sequence>MQKGATRSVQVDGPGSRHRIRPGLHPGIYPVTATSHGRTVATARLKVAAAGSAKIGRFVIGPKDAFPGSGIPAAVRPGSEALVVLTDLRPVPDEDSLTVTSPIFKGALTIRTDSADDPGCKCDDGATLYAGHTTVRNDIPKGHYMLTVVSHHGQQTTRQRVTVAGEPVAQGRPWMIGGVVAAGVVALTAGGGIAVRRRSRKAAASA</sequence>
<keyword evidence="2" id="KW-1133">Transmembrane helix</keyword>
<evidence type="ECO:0000256" key="2">
    <source>
        <dbReference type="SAM" id="Phobius"/>
    </source>
</evidence>
<accession>A0ABV7SCN2</accession>
<organism evidence="3 4">
    <name type="scientific">Streptomyces yaanensis</name>
    <dbReference type="NCBI Taxonomy" id="1142239"/>
    <lineage>
        <taxon>Bacteria</taxon>
        <taxon>Bacillati</taxon>
        <taxon>Actinomycetota</taxon>
        <taxon>Actinomycetes</taxon>
        <taxon>Kitasatosporales</taxon>
        <taxon>Streptomycetaceae</taxon>
        <taxon>Streptomyces</taxon>
    </lineage>
</organism>
<keyword evidence="2" id="KW-0812">Transmembrane</keyword>
<evidence type="ECO:0000256" key="1">
    <source>
        <dbReference type="SAM" id="MobiDB-lite"/>
    </source>
</evidence>
<feature type="transmembrane region" description="Helical" evidence="2">
    <location>
        <begin position="174"/>
        <end position="195"/>
    </location>
</feature>
<protein>
    <submittedName>
        <fullName evidence="3">Uncharacterized protein</fullName>
    </submittedName>
</protein>
<proteinExistence type="predicted"/>
<reference evidence="4" key="1">
    <citation type="journal article" date="2019" name="Int. J. Syst. Evol. Microbiol.">
        <title>The Global Catalogue of Microorganisms (GCM) 10K type strain sequencing project: providing services to taxonomists for standard genome sequencing and annotation.</title>
        <authorList>
            <consortium name="The Broad Institute Genomics Platform"/>
            <consortium name="The Broad Institute Genome Sequencing Center for Infectious Disease"/>
            <person name="Wu L."/>
            <person name="Ma J."/>
        </authorList>
    </citation>
    <scope>NUCLEOTIDE SEQUENCE [LARGE SCALE GENOMIC DNA]</scope>
    <source>
        <strain evidence="4">CGMCC 4.7035</strain>
    </source>
</reference>
<gene>
    <name evidence="3" type="ORF">ACFOZ0_15830</name>
</gene>
<feature type="region of interest" description="Disordered" evidence="1">
    <location>
        <begin position="1"/>
        <end position="26"/>
    </location>
</feature>
<evidence type="ECO:0000313" key="4">
    <source>
        <dbReference type="Proteomes" id="UP001595701"/>
    </source>
</evidence>
<dbReference type="EMBL" id="JBHRWR010000009">
    <property type="protein sequence ID" value="MFC3574719.1"/>
    <property type="molecule type" value="Genomic_DNA"/>
</dbReference>
<keyword evidence="2" id="KW-0472">Membrane</keyword>